<keyword evidence="2" id="KW-1185">Reference proteome</keyword>
<dbReference type="AlphaFoldDB" id="A0A918JUP3"/>
<reference evidence="1 2" key="1">
    <citation type="journal article" date="2014" name="Int. J. Syst. Evol. Microbiol.">
        <title>Complete genome sequence of Corynebacterium casei LMG S-19264T (=DSM 44701T), isolated from a smear-ripened cheese.</title>
        <authorList>
            <consortium name="US DOE Joint Genome Institute (JGI-PGF)"/>
            <person name="Walter F."/>
            <person name="Albersmeier A."/>
            <person name="Kalinowski J."/>
            <person name="Ruckert C."/>
        </authorList>
    </citation>
    <scope>NUCLEOTIDE SEQUENCE [LARGE SCALE GENOMIC DNA]</scope>
    <source>
        <strain evidence="1 2">KCTC 12285</strain>
    </source>
</reference>
<evidence type="ECO:0000313" key="1">
    <source>
        <dbReference type="EMBL" id="GGX11215.1"/>
    </source>
</evidence>
<name>A0A918JUP3_9FLAO</name>
<sequence length="70" mass="8176">MESQNDLNETIFLTTSKIQEEFPELTKYLGEIPENSQSNTEKGVNKKALEDYLESLNYLLETYEENVKKL</sequence>
<evidence type="ECO:0000313" key="2">
    <source>
        <dbReference type="Proteomes" id="UP000601108"/>
    </source>
</evidence>
<dbReference type="RefSeq" id="WP_027414061.1">
    <property type="nucleotide sequence ID" value="NZ_BMWS01000005.1"/>
</dbReference>
<protein>
    <submittedName>
        <fullName evidence="1">Uncharacterized protein</fullName>
    </submittedName>
</protein>
<proteinExistence type="predicted"/>
<gene>
    <name evidence="1" type="ORF">GCM10007384_11280</name>
</gene>
<dbReference type="EMBL" id="BMWS01000005">
    <property type="protein sequence ID" value="GGX11215.1"/>
    <property type="molecule type" value="Genomic_DNA"/>
</dbReference>
<accession>A0A918JUP3</accession>
<organism evidence="1 2">
    <name type="scientific">Aquimarina muelleri</name>
    <dbReference type="NCBI Taxonomy" id="279356"/>
    <lineage>
        <taxon>Bacteria</taxon>
        <taxon>Pseudomonadati</taxon>
        <taxon>Bacteroidota</taxon>
        <taxon>Flavobacteriia</taxon>
        <taxon>Flavobacteriales</taxon>
        <taxon>Flavobacteriaceae</taxon>
        <taxon>Aquimarina</taxon>
    </lineage>
</organism>
<dbReference type="Proteomes" id="UP000601108">
    <property type="component" value="Unassembled WGS sequence"/>
</dbReference>
<comment type="caution">
    <text evidence="1">The sequence shown here is derived from an EMBL/GenBank/DDBJ whole genome shotgun (WGS) entry which is preliminary data.</text>
</comment>